<dbReference type="SUPFAM" id="SSF53335">
    <property type="entry name" value="S-adenosyl-L-methionine-dependent methyltransferases"/>
    <property type="match status" value="1"/>
</dbReference>
<dbReference type="InterPro" id="IPR004556">
    <property type="entry name" value="HemK-like"/>
</dbReference>
<comment type="caution">
    <text evidence="8">The sequence shown here is derived from an EMBL/GenBank/DDBJ whole genome shotgun (WGS) entry which is preliminary data.</text>
</comment>
<dbReference type="Gene3D" id="3.40.50.150">
    <property type="entry name" value="Vaccinia Virus protein VP39"/>
    <property type="match status" value="1"/>
</dbReference>
<dbReference type="GO" id="GO:0032259">
    <property type="term" value="P:methylation"/>
    <property type="evidence" value="ECO:0007669"/>
    <property type="project" value="UniProtKB-KW"/>
</dbReference>
<feature type="domain" description="Release factor glutamine methyltransferase N-terminal" evidence="7">
    <location>
        <begin position="13"/>
        <end position="82"/>
    </location>
</feature>
<dbReference type="HAMAP" id="MF_02126">
    <property type="entry name" value="RF_methyltr_PrmC"/>
    <property type="match status" value="1"/>
</dbReference>
<comment type="catalytic activity">
    <reaction evidence="4 5">
        <text>L-glutaminyl-[peptide chain release factor] + S-adenosyl-L-methionine = N(5)-methyl-L-glutaminyl-[peptide chain release factor] + S-adenosyl-L-homocysteine + H(+)</text>
        <dbReference type="Rhea" id="RHEA:42896"/>
        <dbReference type="Rhea" id="RHEA-COMP:10271"/>
        <dbReference type="Rhea" id="RHEA-COMP:10272"/>
        <dbReference type="ChEBI" id="CHEBI:15378"/>
        <dbReference type="ChEBI" id="CHEBI:30011"/>
        <dbReference type="ChEBI" id="CHEBI:57856"/>
        <dbReference type="ChEBI" id="CHEBI:59789"/>
        <dbReference type="ChEBI" id="CHEBI:61891"/>
        <dbReference type="EC" id="2.1.1.297"/>
    </reaction>
</comment>
<dbReference type="InterPro" id="IPR029063">
    <property type="entry name" value="SAM-dependent_MTases_sf"/>
</dbReference>
<evidence type="ECO:0000259" key="7">
    <source>
        <dbReference type="Pfam" id="PF17827"/>
    </source>
</evidence>
<dbReference type="Pfam" id="PF05175">
    <property type="entry name" value="MTS"/>
    <property type="match status" value="1"/>
</dbReference>
<evidence type="ECO:0000313" key="8">
    <source>
        <dbReference type="EMBL" id="SDX30654.1"/>
    </source>
</evidence>
<dbReference type="EMBL" id="FNOP01000021">
    <property type="protein sequence ID" value="SDX30654.1"/>
    <property type="molecule type" value="Genomic_DNA"/>
</dbReference>
<dbReference type="PANTHER" id="PTHR18895:SF74">
    <property type="entry name" value="MTRF1L RELEASE FACTOR GLUTAMINE METHYLTRANSFERASE"/>
    <property type="match status" value="1"/>
</dbReference>
<dbReference type="GO" id="GO:0102559">
    <property type="term" value="F:peptide chain release factor N(5)-glutamine methyltransferase activity"/>
    <property type="evidence" value="ECO:0007669"/>
    <property type="project" value="UniProtKB-EC"/>
</dbReference>
<comment type="caution">
    <text evidence="5">Lacks conserved residue(s) required for the propagation of feature annotation.</text>
</comment>
<dbReference type="InterPro" id="IPR019874">
    <property type="entry name" value="RF_methyltr_PrmC"/>
</dbReference>
<protein>
    <recommendedName>
        <fullName evidence="5">Release factor glutamine methyltransferase</fullName>
        <shortName evidence="5">RF MTase</shortName>
        <ecNumber evidence="5">2.1.1.297</ecNumber>
    </recommendedName>
    <alternativeName>
        <fullName evidence="5">N5-glutamine methyltransferase PrmC</fullName>
    </alternativeName>
    <alternativeName>
        <fullName evidence="5">Protein-(glutamine-N5) MTase PrmC</fullName>
    </alternativeName>
    <alternativeName>
        <fullName evidence="5">Protein-glutamine N-methyltransferase PrmC</fullName>
    </alternativeName>
</protein>
<dbReference type="AlphaFoldDB" id="A0A1H3ANC1"/>
<dbReference type="RefSeq" id="WP_012937815.1">
    <property type="nucleotide sequence ID" value="NZ_CALAKB010000004.1"/>
</dbReference>
<dbReference type="EC" id="2.1.1.297" evidence="5"/>
<dbReference type="Proteomes" id="UP000182379">
    <property type="component" value="Unassembled WGS sequence"/>
</dbReference>
<keyword evidence="1 5" id="KW-0489">Methyltransferase</keyword>
<proteinExistence type="inferred from homology"/>
<dbReference type="InterPro" id="IPR040758">
    <property type="entry name" value="PrmC_N"/>
</dbReference>
<evidence type="ECO:0000313" key="9">
    <source>
        <dbReference type="Proteomes" id="UP000182379"/>
    </source>
</evidence>
<evidence type="ECO:0000256" key="2">
    <source>
        <dbReference type="ARBA" id="ARBA00022679"/>
    </source>
</evidence>
<dbReference type="InterPro" id="IPR007848">
    <property type="entry name" value="Small_mtfrase_dom"/>
</dbReference>
<dbReference type="GeneID" id="78334177"/>
<name>A0A1H3ANC1_ACIFE</name>
<comment type="similarity">
    <text evidence="5">Belongs to the protein N5-glutamine methyltransferase family. PrmC subfamily.</text>
</comment>
<evidence type="ECO:0000256" key="4">
    <source>
        <dbReference type="ARBA" id="ARBA00048391"/>
    </source>
</evidence>
<dbReference type="PROSITE" id="PS00092">
    <property type="entry name" value="N6_MTASE"/>
    <property type="match status" value="1"/>
</dbReference>
<gene>
    <name evidence="5" type="primary">prmC</name>
    <name evidence="8" type="ORF">SAMN05216495_12115</name>
</gene>
<dbReference type="InterPro" id="IPR002052">
    <property type="entry name" value="DNA_methylase_N6_adenine_CS"/>
</dbReference>
<dbReference type="InterPro" id="IPR050320">
    <property type="entry name" value="N5-glutamine_MTase"/>
</dbReference>
<comment type="function">
    <text evidence="5">Methylates the class 1 translation termination release factors RF1/PrfA and RF2/PrfB on the glutamine residue of the universally conserved GGQ motif.</text>
</comment>
<keyword evidence="2 5" id="KW-0808">Transferase</keyword>
<dbReference type="NCBIfam" id="TIGR00536">
    <property type="entry name" value="hemK_fam"/>
    <property type="match status" value="1"/>
</dbReference>
<dbReference type="Pfam" id="PF17827">
    <property type="entry name" value="PrmC_N"/>
    <property type="match status" value="1"/>
</dbReference>
<keyword evidence="3 5" id="KW-0949">S-adenosyl-L-methionine</keyword>
<evidence type="ECO:0000256" key="1">
    <source>
        <dbReference type="ARBA" id="ARBA00022603"/>
    </source>
</evidence>
<sequence length="302" mass="33932">MQEQKTVWTILKILQWTQQYFQSKGVENPRLDAEVLLCAVLDKSRIQLYTNFDEPLEEQELKQYRGYVARRAAREPVAYILGHKGFLQYDFKVTKDTLIPRPETELLVEQLVSLNRDRGPVRILDLGCGSGAIIDSLLAELPEARGMGVDISPGAAAVTRENAQSLGVGDRLETVVSDLYEKVPREEKFQVLVSNPPYIPEGDLAGLQAEVHREPRRALDGGRDGLDFYRRILRDLWSYLDPEGMAAFEIGQGQGEDVARLCREAGLDCVKVRKDYGDMDRMVFAAKGGTVYGNAILEIKGR</sequence>
<dbReference type="GO" id="GO:0003676">
    <property type="term" value="F:nucleic acid binding"/>
    <property type="evidence" value="ECO:0007669"/>
    <property type="project" value="InterPro"/>
</dbReference>
<evidence type="ECO:0000259" key="6">
    <source>
        <dbReference type="Pfam" id="PF05175"/>
    </source>
</evidence>
<evidence type="ECO:0000256" key="3">
    <source>
        <dbReference type="ARBA" id="ARBA00022691"/>
    </source>
</evidence>
<feature type="binding site" evidence="5">
    <location>
        <position position="150"/>
    </location>
    <ligand>
        <name>S-adenosyl-L-methionine</name>
        <dbReference type="ChEBI" id="CHEBI:59789"/>
    </ligand>
</feature>
<dbReference type="Gene3D" id="1.10.8.10">
    <property type="entry name" value="DNA helicase RuvA subunit, C-terminal domain"/>
    <property type="match status" value="1"/>
</dbReference>
<dbReference type="PANTHER" id="PTHR18895">
    <property type="entry name" value="HEMK METHYLTRANSFERASE"/>
    <property type="match status" value="1"/>
</dbReference>
<feature type="binding site" evidence="5">
    <location>
        <begin position="127"/>
        <end position="131"/>
    </location>
    <ligand>
        <name>S-adenosyl-L-methionine</name>
        <dbReference type="ChEBI" id="CHEBI:59789"/>
    </ligand>
</feature>
<organism evidence="8 9">
    <name type="scientific">Acidaminococcus fermentans</name>
    <dbReference type="NCBI Taxonomy" id="905"/>
    <lineage>
        <taxon>Bacteria</taxon>
        <taxon>Bacillati</taxon>
        <taxon>Bacillota</taxon>
        <taxon>Negativicutes</taxon>
        <taxon>Acidaminococcales</taxon>
        <taxon>Acidaminococcaceae</taxon>
        <taxon>Acidaminococcus</taxon>
    </lineage>
</organism>
<accession>A0A1H3ANC1</accession>
<feature type="domain" description="Methyltransferase small" evidence="6">
    <location>
        <begin position="104"/>
        <end position="200"/>
    </location>
</feature>
<dbReference type="CDD" id="cd02440">
    <property type="entry name" value="AdoMet_MTases"/>
    <property type="match status" value="1"/>
</dbReference>
<dbReference type="NCBIfam" id="TIGR03534">
    <property type="entry name" value="RF_mod_PrmC"/>
    <property type="match status" value="1"/>
</dbReference>
<dbReference type="OMA" id="DFDARYW"/>
<feature type="binding site" evidence="5">
    <location>
        <begin position="195"/>
        <end position="198"/>
    </location>
    <ligand>
        <name>substrate</name>
    </ligand>
</feature>
<evidence type="ECO:0000256" key="5">
    <source>
        <dbReference type="HAMAP-Rule" id="MF_02126"/>
    </source>
</evidence>
<reference evidence="8 9" key="1">
    <citation type="submission" date="2016-10" db="EMBL/GenBank/DDBJ databases">
        <authorList>
            <person name="Varghese N."/>
            <person name="Submissions S."/>
        </authorList>
    </citation>
    <scope>NUCLEOTIDE SEQUENCE [LARGE SCALE GENOMIC DNA]</scope>
    <source>
        <strain evidence="8 9">WCC6</strain>
    </source>
</reference>
<feature type="binding site" evidence="5">
    <location>
        <position position="195"/>
    </location>
    <ligand>
        <name>S-adenosyl-L-methionine</name>
        <dbReference type="ChEBI" id="CHEBI:59789"/>
    </ligand>
</feature>